<dbReference type="Proteomes" id="UP000245014">
    <property type="component" value="Unassembled WGS sequence"/>
</dbReference>
<evidence type="ECO:0000313" key="1">
    <source>
        <dbReference type="EMBL" id="PWE20418.1"/>
    </source>
</evidence>
<gene>
    <name evidence="1" type="ORF">DF188_08080</name>
</gene>
<proteinExistence type="predicted"/>
<protein>
    <submittedName>
        <fullName evidence="1">Uncharacterized protein</fullName>
    </submittedName>
</protein>
<name>A0A2U2BZH0_9BACT</name>
<dbReference type="RefSeq" id="WP_109066655.1">
    <property type="nucleotide sequence ID" value="NZ_JAODBW010000007.1"/>
</dbReference>
<accession>A0A2U2BZH0</accession>
<dbReference type="AlphaFoldDB" id="A0A2U2BZH0"/>
<comment type="caution">
    <text evidence="1">The sequence shown here is derived from an EMBL/GenBank/DDBJ whole genome shotgun (WGS) entry which is preliminary data.</text>
</comment>
<evidence type="ECO:0000313" key="2">
    <source>
        <dbReference type="Proteomes" id="UP000245014"/>
    </source>
</evidence>
<sequence length="122" mass="14524">MNNEDVLLMELLCLEVVGNIHENFELIQKLREDKTIQILVDTYLMNCGICISYRTVSLDIFCGYITRKYHVTDYKTIIDYFNYLLDEIDVEHRKYDISGNIDLSTYDRIEKEILENIKQKTN</sequence>
<reference evidence="1 2" key="1">
    <citation type="submission" date="2018-05" db="EMBL/GenBank/DDBJ databases">
        <title>Antimicrobial susceptibility testing and genomic analysis of Arcobacter skirrowii strains and one Arcobacter butzleri isolated from German poultry farms.</title>
        <authorList>
            <person name="Haenel I."/>
            <person name="Hotzel H."/>
            <person name="Tomaso H."/>
            <person name="Busch A."/>
        </authorList>
    </citation>
    <scope>NUCLEOTIDE SEQUENCE [LARGE SCALE GENOMIC DNA]</scope>
    <source>
        <strain evidence="2">v</strain>
    </source>
</reference>
<dbReference type="EMBL" id="QEYI01000007">
    <property type="protein sequence ID" value="PWE20418.1"/>
    <property type="molecule type" value="Genomic_DNA"/>
</dbReference>
<organism evidence="1 2">
    <name type="scientific">Aliarcobacter skirrowii</name>
    <dbReference type="NCBI Taxonomy" id="28200"/>
    <lineage>
        <taxon>Bacteria</taxon>
        <taxon>Pseudomonadati</taxon>
        <taxon>Campylobacterota</taxon>
        <taxon>Epsilonproteobacteria</taxon>
        <taxon>Campylobacterales</taxon>
        <taxon>Arcobacteraceae</taxon>
        <taxon>Aliarcobacter</taxon>
    </lineage>
</organism>